<feature type="region of interest" description="Disordered" evidence="8">
    <location>
        <begin position="437"/>
        <end position="476"/>
    </location>
</feature>
<name>M3DGY6_9ACTN</name>
<evidence type="ECO:0000256" key="7">
    <source>
        <dbReference type="PROSITE-ProRule" id="PRU01091"/>
    </source>
</evidence>
<keyword evidence="4" id="KW-0804">Transcription</keyword>
<dbReference type="Gene3D" id="3.40.50.2300">
    <property type="match status" value="1"/>
</dbReference>
<dbReference type="Proteomes" id="UP000030760">
    <property type="component" value="Unassembled WGS sequence"/>
</dbReference>
<evidence type="ECO:0000256" key="3">
    <source>
        <dbReference type="ARBA" id="ARBA00023125"/>
    </source>
</evidence>
<dbReference type="InterPro" id="IPR011006">
    <property type="entry name" value="CheY-like_superfamily"/>
</dbReference>
<dbReference type="GO" id="GO:0000156">
    <property type="term" value="F:phosphorelay response regulator activity"/>
    <property type="evidence" value="ECO:0007669"/>
    <property type="project" value="TreeGrafter"/>
</dbReference>
<sequence length="476" mass="49153">MGVRVLLIEDDETIAEPLADGLRHFGLTVHHVATGADGLRGPHGDVVLLDLGLPDMDGIDVCRGIRRVSDVPLIILSARGEEADRVLGLELGADDYLAKPFSIRELVARIRAVSRRHQRPTNGSAADVVAGVVVAEAGPGSVGLGGENDFTATSAFEVGDGLGGEGEGGGAGAGAGSFGSDESGGLAVGDVGGGGTGRRRAGFGVGARGPEYDWSAAHEAPAYEAPAYEASAYETPAHEAPAYETPAHEAPPTAVDPVFGDPVFGDPAFDITPAQGTPPQRSPRYGSPAYGNPAYEPSSYEPPAYAPSVPPPPAYEPPMYEQAPPGPRPPAPGPTAGDDGSAPPPPGPLVVDRRTRQVWVGEVPVALTPKEFELLALLTEDPGAVYSRQQILNRVWDDHYQGPTKTLDVHVATLRRKLGDPAWIQTLRGVGFRLAVRSPGQAPGQGLPQSPGPGHGRGRGAGSGRHRTPGARASAS</sequence>
<evidence type="ECO:0000313" key="11">
    <source>
        <dbReference type="EMBL" id="EMF55987.1"/>
    </source>
</evidence>
<keyword evidence="2" id="KW-0805">Transcription regulation</keyword>
<feature type="compositionally biased region" description="Gly residues" evidence="8">
    <location>
        <begin position="453"/>
        <end position="463"/>
    </location>
</feature>
<proteinExistence type="predicted"/>
<evidence type="ECO:0000259" key="10">
    <source>
        <dbReference type="PROSITE" id="PS51755"/>
    </source>
</evidence>
<feature type="compositionally biased region" description="Pro residues" evidence="8">
    <location>
        <begin position="304"/>
        <end position="316"/>
    </location>
</feature>
<dbReference type="GO" id="GO:0005829">
    <property type="term" value="C:cytosol"/>
    <property type="evidence" value="ECO:0007669"/>
    <property type="project" value="TreeGrafter"/>
</dbReference>
<evidence type="ECO:0000256" key="6">
    <source>
        <dbReference type="PROSITE-ProRule" id="PRU00169"/>
    </source>
</evidence>
<gene>
    <name evidence="11" type="ORF">SBD_3300</name>
</gene>
<accession>M3DGY6</accession>
<dbReference type="SUPFAM" id="SSF52172">
    <property type="entry name" value="CheY-like"/>
    <property type="match status" value="1"/>
</dbReference>
<dbReference type="CDD" id="cd00383">
    <property type="entry name" value="trans_reg_C"/>
    <property type="match status" value="1"/>
</dbReference>
<evidence type="ECO:0000313" key="12">
    <source>
        <dbReference type="Proteomes" id="UP000030760"/>
    </source>
</evidence>
<feature type="region of interest" description="Disordered" evidence="8">
    <location>
        <begin position="236"/>
        <end position="351"/>
    </location>
</feature>
<dbReference type="SMART" id="SM00448">
    <property type="entry name" value="REC"/>
    <property type="match status" value="1"/>
</dbReference>
<dbReference type="InterPro" id="IPR039420">
    <property type="entry name" value="WalR-like"/>
</dbReference>
<dbReference type="CDD" id="cd17624">
    <property type="entry name" value="REC_OmpR_PmrA-like"/>
    <property type="match status" value="1"/>
</dbReference>
<feature type="region of interest" description="Disordered" evidence="8">
    <location>
        <begin position="161"/>
        <end position="197"/>
    </location>
</feature>
<evidence type="ECO:0000256" key="1">
    <source>
        <dbReference type="ARBA" id="ARBA00022553"/>
    </source>
</evidence>
<organism evidence="11 12">
    <name type="scientific">Streptomyces bottropensis ATCC 25435</name>
    <dbReference type="NCBI Taxonomy" id="1054862"/>
    <lineage>
        <taxon>Bacteria</taxon>
        <taxon>Bacillati</taxon>
        <taxon>Actinomycetota</taxon>
        <taxon>Actinomycetes</taxon>
        <taxon>Kitasatosporales</taxon>
        <taxon>Streptomycetaceae</taxon>
        <taxon>Streptomyces</taxon>
    </lineage>
</organism>
<evidence type="ECO:0000259" key="9">
    <source>
        <dbReference type="PROSITE" id="PS50110"/>
    </source>
</evidence>
<evidence type="ECO:0000256" key="5">
    <source>
        <dbReference type="ARBA" id="ARBA00041201"/>
    </source>
</evidence>
<dbReference type="InterPro" id="IPR001867">
    <property type="entry name" value="OmpR/PhoB-type_DNA-bd"/>
</dbReference>
<dbReference type="SMART" id="SM00862">
    <property type="entry name" value="Trans_reg_C"/>
    <property type="match status" value="1"/>
</dbReference>
<feature type="compositionally biased region" description="Low complexity" evidence="8">
    <location>
        <begin position="439"/>
        <end position="449"/>
    </location>
</feature>
<dbReference type="PANTHER" id="PTHR48111:SF72">
    <property type="entry name" value="SENSORY TRANSDUCTION PROTEIN REGX3"/>
    <property type="match status" value="1"/>
</dbReference>
<feature type="DNA-binding region" description="OmpR/PhoB-type" evidence="7">
    <location>
        <begin position="341"/>
        <end position="436"/>
    </location>
</feature>
<protein>
    <recommendedName>
        <fullName evidence="5">Sensory transduction protein RegX3</fullName>
    </recommendedName>
</protein>
<feature type="compositionally biased region" description="Pro residues" evidence="8">
    <location>
        <begin position="324"/>
        <end position="333"/>
    </location>
</feature>
<evidence type="ECO:0000256" key="8">
    <source>
        <dbReference type="SAM" id="MobiDB-lite"/>
    </source>
</evidence>
<feature type="compositionally biased region" description="Low complexity" evidence="8">
    <location>
        <begin position="293"/>
        <end position="303"/>
    </location>
</feature>
<keyword evidence="1 6" id="KW-0597">Phosphoprotein</keyword>
<dbReference type="PANTHER" id="PTHR48111">
    <property type="entry name" value="REGULATOR OF RPOS"/>
    <property type="match status" value="1"/>
</dbReference>
<evidence type="ECO:0000256" key="2">
    <source>
        <dbReference type="ARBA" id="ARBA00023015"/>
    </source>
</evidence>
<feature type="domain" description="OmpR/PhoB-type" evidence="10">
    <location>
        <begin position="341"/>
        <end position="436"/>
    </location>
</feature>
<dbReference type="InterPro" id="IPR036388">
    <property type="entry name" value="WH-like_DNA-bd_sf"/>
</dbReference>
<dbReference type="GO" id="GO:0006355">
    <property type="term" value="P:regulation of DNA-templated transcription"/>
    <property type="evidence" value="ECO:0007669"/>
    <property type="project" value="InterPro"/>
</dbReference>
<dbReference type="AlphaFoldDB" id="M3DGY6"/>
<evidence type="ECO:0000256" key="4">
    <source>
        <dbReference type="ARBA" id="ARBA00023163"/>
    </source>
</evidence>
<dbReference type="InterPro" id="IPR016032">
    <property type="entry name" value="Sig_transdc_resp-reg_C-effctor"/>
</dbReference>
<dbReference type="Pfam" id="PF00072">
    <property type="entry name" value="Response_reg"/>
    <property type="match status" value="1"/>
</dbReference>
<dbReference type="GO" id="GO:0032993">
    <property type="term" value="C:protein-DNA complex"/>
    <property type="evidence" value="ECO:0007669"/>
    <property type="project" value="TreeGrafter"/>
</dbReference>
<feature type="modified residue" description="4-aspartylphosphate" evidence="6">
    <location>
        <position position="50"/>
    </location>
</feature>
<feature type="domain" description="Response regulatory" evidence="9">
    <location>
        <begin position="4"/>
        <end position="114"/>
    </location>
</feature>
<reference evidence="12" key="1">
    <citation type="journal article" date="2013" name="Genome Announc.">
        <title>Draft Genome Sequence of Streptomyces bottropensis ATCC 25435, a Bottromycin-Producing Actinomycete.</title>
        <authorList>
            <person name="Zhang H."/>
            <person name="Zhou W."/>
            <person name="Zhuang Y."/>
            <person name="Liang X."/>
            <person name="Liu T."/>
        </authorList>
    </citation>
    <scope>NUCLEOTIDE SEQUENCE [LARGE SCALE GENOMIC DNA]</scope>
    <source>
        <strain evidence="12">ATCC 25435</strain>
    </source>
</reference>
<dbReference type="PROSITE" id="PS51755">
    <property type="entry name" value="OMPR_PHOB"/>
    <property type="match status" value="1"/>
</dbReference>
<feature type="compositionally biased region" description="Gly residues" evidence="8">
    <location>
        <begin position="186"/>
        <end position="196"/>
    </location>
</feature>
<dbReference type="PROSITE" id="PS50110">
    <property type="entry name" value="RESPONSE_REGULATORY"/>
    <property type="match status" value="1"/>
</dbReference>
<dbReference type="EMBL" id="KB405067">
    <property type="protein sequence ID" value="EMF55987.1"/>
    <property type="molecule type" value="Genomic_DNA"/>
</dbReference>
<dbReference type="GO" id="GO:0000976">
    <property type="term" value="F:transcription cis-regulatory region binding"/>
    <property type="evidence" value="ECO:0007669"/>
    <property type="project" value="TreeGrafter"/>
</dbReference>
<keyword evidence="3 7" id="KW-0238">DNA-binding</keyword>
<dbReference type="SUPFAM" id="SSF46894">
    <property type="entry name" value="C-terminal effector domain of the bipartite response regulators"/>
    <property type="match status" value="1"/>
</dbReference>
<dbReference type="InterPro" id="IPR001789">
    <property type="entry name" value="Sig_transdc_resp-reg_receiver"/>
</dbReference>
<dbReference type="Pfam" id="PF00486">
    <property type="entry name" value="Trans_reg_C"/>
    <property type="match status" value="1"/>
</dbReference>
<feature type="compositionally biased region" description="Gly residues" evidence="8">
    <location>
        <begin position="161"/>
        <end position="177"/>
    </location>
</feature>
<dbReference type="Gene3D" id="1.10.10.10">
    <property type="entry name" value="Winged helix-like DNA-binding domain superfamily/Winged helix DNA-binding domain"/>
    <property type="match status" value="1"/>
</dbReference>